<dbReference type="PANTHER" id="PTHR30441:SF4">
    <property type="entry name" value="PROTEIN ASMA"/>
    <property type="match status" value="1"/>
</dbReference>
<feature type="compositionally biased region" description="Polar residues" evidence="1">
    <location>
        <begin position="406"/>
        <end position="415"/>
    </location>
</feature>
<feature type="domain" description="AsmA" evidence="3">
    <location>
        <begin position="1"/>
        <end position="612"/>
    </location>
</feature>
<dbReference type="Pfam" id="PF05170">
    <property type="entry name" value="AsmA"/>
    <property type="match status" value="1"/>
</dbReference>
<feature type="region of interest" description="Disordered" evidence="1">
    <location>
        <begin position="400"/>
        <end position="423"/>
    </location>
</feature>
<dbReference type="PANTHER" id="PTHR30441">
    <property type="entry name" value="DUF748 DOMAIN-CONTAINING PROTEIN"/>
    <property type="match status" value="1"/>
</dbReference>
<keyword evidence="2" id="KW-0472">Membrane</keyword>
<keyword evidence="5" id="KW-1185">Reference proteome</keyword>
<evidence type="ECO:0000259" key="3">
    <source>
        <dbReference type="Pfam" id="PF05170"/>
    </source>
</evidence>
<organism evidence="4 5">
    <name type="scientific">Salinisphaera aquimarina</name>
    <dbReference type="NCBI Taxonomy" id="2094031"/>
    <lineage>
        <taxon>Bacteria</taxon>
        <taxon>Pseudomonadati</taxon>
        <taxon>Pseudomonadota</taxon>
        <taxon>Gammaproteobacteria</taxon>
        <taxon>Salinisphaerales</taxon>
        <taxon>Salinisphaeraceae</taxon>
        <taxon>Salinisphaera</taxon>
    </lineage>
</organism>
<feature type="region of interest" description="Disordered" evidence="1">
    <location>
        <begin position="139"/>
        <end position="161"/>
    </location>
</feature>
<gene>
    <name evidence="4" type="ORF">ACFOSU_18780</name>
</gene>
<dbReference type="Proteomes" id="UP001595462">
    <property type="component" value="Unassembled WGS sequence"/>
</dbReference>
<evidence type="ECO:0000313" key="4">
    <source>
        <dbReference type="EMBL" id="MFC3105918.1"/>
    </source>
</evidence>
<dbReference type="RefSeq" id="WP_380691474.1">
    <property type="nucleotide sequence ID" value="NZ_JBHRSS010000009.1"/>
</dbReference>
<evidence type="ECO:0000256" key="1">
    <source>
        <dbReference type="SAM" id="MobiDB-lite"/>
    </source>
</evidence>
<dbReference type="InterPro" id="IPR052894">
    <property type="entry name" value="AsmA-related"/>
</dbReference>
<name>A0ABV7ET04_9GAMM</name>
<accession>A0ABV7ET04</accession>
<comment type="caution">
    <text evidence="4">The sequence shown here is derived from an EMBL/GenBank/DDBJ whole genome shotgun (WGS) entry which is preliminary data.</text>
</comment>
<feature type="transmembrane region" description="Helical" evidence="2">
    <location>
        <begin position="7"/>
        <end position="30"/>
    </location>
</feature>
<keyword evidence="2" id="KW-1133">Transmembrane helix</keyword>
<keyword evidence="2" id="KW-0812">Transmembrane</keyword>
<dbReference type="EMBL" id="JBHRSS010000009">
    <property type="protein sequence ID" value="MFC3105918.1"/>
    <property type="molecule type" value="Genomic_DNA"/>
</dbReference>
<proteinExistence type="predicted"/>
<feature type="compositionally biased region" description="Polar residues" evidence="1">
    <location>
        <begin position="139"/>
        <end position="150"/>
    </location>
</feature>
<protein>
    <submittedName>
        <fullName evidence="4">AsmA family protein</fullName>
    </submittedName>
</protein>
<dbReference type="InterPro" id="IPR007844">
    <property type="entry name" value="AsmA"/>
</dbReference>
<sequence length="735" mass="77541">MKRFGKILLVIIGVIVLLVAIAMAALLLFFDPNDYKSQINASIERQIGRKVEISGDIGLSVFPWLGIELGHVEVANAQGFGDKPMAEMESAEISVKLLPLISRDIEVGTVSLDGLRLRLARDAKGRSNWEDISERLSADQNSDIADTQADSPPPAPAETAGGFKLSSLQIGAIEIRDAAVAWQDAQTGADYRVTDVKLSTGRLSDGDPVRLELSGDVAAPEEKINAALNLVTQVEPDIAEQFYRFSGLSLNVLASGEGVPAQRQQATLSGNGELDMAEGRLKLSGVTLQGAGLNISGNLDGTGLNDTPSYSGRITVKNFDPRAVMRELDIDAPATQKKAALSAAGFDAQFSANANRVDFKQILATLDDSSLKGSASVEDFAKPNVVFALNLDKLNVDDYLPPGSAEQAQTDTPAQTGGGDAQKDAEIDLSGLKDLRMDGKLAVGALTAANIHVTNANLTVKARDGVLTIEPLTAELYQGNVRVTARVDASKDTPRYALKGNLNGLQFQPLLEDVADTDRVAALANMNIDISTAGKQVAAMKRALNGNFGFDLRDGAFNGFNLAQVIASARSRLASGGDGGGAGSGVGEDEKTPFNRFAASFNVKDGVMAGKDLNLKSRVINATGTGNYDLAANALDYVVSAQVPEDASGKLEDLAGVAVPIKLTGNLMSPAYSLDVAGALKGVASKRLQDEKAKLQDKVSEKLKERTKKIDPEVSDKVKKGFQGLFGGSKKDDAN</sequence>
<evidence type="ECO:0000313" key="5">
    <source>
        <dbReference type="Proteomes" id="UP001595462"/>
    </source>
</evidence>
<evidence type="ECO:0000256" key="2">
    <source>
        <dbReference type="SAM" id="Phobius"/>
    </source>
</evidence>
<reference evidence="5" key="1">
    <citation type="journal article" date="2019" name="Int. J. Syst. Evol. Microbiol.">
        <title>The Global Catalogue of Microorganisms (GCM) 10K type strain sequencing project: providing services to taxonomists for standard genome sequencing and annotation.</title>
        <authorList>
            <consortium name="The Broad Institute Genomics Platform"/>
            <consortium name="The Broad Institute Genome Sequencing Center for Infectious Disease"/>
            <person name="Wu L."/>
            <person name="Ma J."/>
        </authorList>
    </citation>
    <scope>NUCLEOTIDE SEQUENCE [LARGE SCALE GENOMIC DNA]</scope>
    <source>
        <strain evidence="5">KCTC 52640</strain>
    </source>
</reference>